<evidence type="ECO:0000256" key="2">
    <source>
        <dbReference type="ARBA" id="ARBA00023002"/>
    </source>
</evidence>
<dbReference type="InterPro" id="IPR020904">
    <property type="entry name" value="Sc_DH/Rdtase_CS"/>
</dbReference>
<dbReference type="STRING" id="88036.D8R9B0"/>
<dbReference type="OrthoDB" id="1933718at2759"/>
<sequence>RIKGKVALVTGGASGIGAATVKKFRAHGAEVIIADVQDSRGEALAAETGAHYTHCDVSQESQVAAAVDLAVSKFGSLGIMFNNAGIISGPKPADSIARLDMSDLDAVLAVNVRGVAHGVKHAARVMVPRNSGSIITTASIAHIISGSALHPYTISKHAVVGITKSAASELAFHGVRVNCISPAAVVTEIATKFWENLVPVAEAKLDMQAAFSGKPGFDLRRALMEPEEIAEAALFLASDESRFVSGHDLVVDGSLAGTAAFNIFKDIQQGQLRLVTKN</sequence>
<comment type="similarity">
    <text evidence="1">Belongs to the short-chain dehydrogenases/reductases (SDR) family.</text>
</comment>
<keyword evidence="2" id="KW-0560">Oxidoreductase</keyword>
<dbReference type="SUPFAM" id="SSF51735">
    <property type="entry name" value="NAD(P)-binding Rossmann-fold domains"/>
    <property type="match status" value="1"/>
</dbReference>
<dbReference type="FunCoup" id="D8R9B0">
    <property type="interactions" value="706"/>
</dbReference>
<dbReference type="eggNOG" id="KOG0725">
    <property type="taxonomic scope" value="Eukaryota"/>
</dbReference>
<dbReference type="Gramene" id="EFJ31125">
    <property type="protein sequence ID" value="EFJ31125"/>
    <property type="gene ID" value="SELMODRAFT_88869"/>
</dbReference>
<protein>
    <submittedName>
        <fullName evidence="5">Uncharacterized protein</fullName>
    </submittedName>
</protein>
<evidence type="ECO:0000313" key="5">
    <source>
        <dbReference type="EMBL" id="EFJ31125.1"/>
    </source>
</evidence>
<proteinExistence type="inferred from homology"/>
<gene>
    <name evidence="5" type="ORF">SELMODRAFT_88869</name>
</gene>
<dbReference type="OMA" id="GVCIMKS"/>
<dbReference type="Gene3D" id="3.40.50.720">
    <property type="entry name" value="NAD(P)-binding Rossmann-like Domain"/>
    <property type="match status" value="1"/>
</dbReference>
<dbReference type="InParanoid" id="D8R9B0"/>
<keyword evidence="6" id="KW-1185">Reference proteome</keyword>
<dbReference type="InterPro" id="IPR036291">
    <property type="entry name" value="NAD(P)-bd_dom_sf"/>
</dbReference>
<name>D8R9B0_SELML</name>
<evidence type="ECO:0000313" key="6">
    <source>
        <dbReference type="Proteomes" id="UP000001514"/>
    </source>
</evidence>
<dbReference type="PRINTS" id="PR00080">
    <property type="entry name" value="SDRFAMILY"/>
</dbReference>
<dbReference type="HOGENOM" id="CLU_010194_1_0_1"/>
<dbReference type="InterPro" id="IPR002347">
    <property type="entry name" value="SDR_fam"/>
</dbReference>
<dbReference type="FunFam" id="3.40.50.720:FF:000084">
    <property type="entry name" value="Short-chain dehydrogenase reductase"/>
    <property type="match status" value="1"/>
</dbReference>
<feature type="non-terminal residue" evidence="5">
    <location>
        <position position="1"/>
    </location>
</feature>
<organism evidence="6">
    <name type="scientific">Selaginella moellendorffii</name>
    <name type="common">Spikemoss</name>
    <dbReference type="NCBI Taxonomy" id="88036"/>
    <lineage>
        <taxon>Eukaryota</taxon>
        <taxon>Viridiplantae</taxon>
        <taxon>Streptophyta</taxon>
        <taxon>Embryophyta</taxon>
        <taxon>Tracheophyta</taxon>
        <taxon>Lycopodiopsida</taxon>
        <taxon>Selaginellales</taxon>
        <taxon>Selaginellaceae</taxon>
        <taxon>Selaginella</taxon>
    </lineage>
</organism>
<evidence type="ECO:0000256" key="4">
    <source>
        <dbReference type="ARBA" id="ARBA00023098"/>
    </source>
</evidence>
<dbReference type="KEGG" id="smo:SELMODRAFT_88869"/>
<keyword evidence="3" id="KW-0520">NAD</keyword>
<dbReference type="Proteomes" id="UP000001514">
    <property type="component" value="Unassembled WGS sequence"/>
</dbReference>
<dbReference type="PROSITE" id="PS00061">
    <property type="entry name" value="ADH_SHORT"/>
    <property type="match status" value="1"/>
</dbReference>
<dbReference type="PRINTS" id="PR00081">
    <property type="entry name" value="GDHRDH"/>
</dbReference>
<dbReference type="AlphaFoldDB" id="D8R9B0"/>
<dbReference type="GO" id="GO:0006629">
    <property type="term" value="P:lipid metabolic process"/>
    <property type="evidence" value="ECO:0007669"/>
    <property type="project" value="UniProtKB-KW"/>
</dbReference>
<evidence type="ECO:0000256" key="1">
    <source>
        <dbReference type="ARBA" id="ARBA00006484"/>
    </source>
</evidence>
<dbReference type="EMBL" id="GL377574">
    <property type="protein sequence ID" value="EFJ31125.1"/>
    <property type="molecule type" value="Genomic_DNA"/>
</dbReference>
<dbReference type="Pfam" id="PF13561">
    <property type="entry name" value="adh_short_C2"/>
    <property type="match status" value="1"/>
</dbReference>
<dbReference type="PANTHER" id="PTHR43180:SF28">
    <property type="entry name" value="NAD(P)-BINDING ROSSMANN-FOLD SUPERFAMILY PROTEIN"/>
    <property type="match status" value="1"/>
</dbReference>
<accession>D8R9B0</accession>
<reference evidence="5 6" key="1">
    <citation type="journal article" date="2011" name="Science">
        <title>The Selaginella genome identifies genetic changes associated with the evolution of vascular plants.</title>
        <authorList>
            <person name="Banks J.A."/>
            <person name="Nishiyama T."/>
            <person name="Hasebe M."/>
            <person name="Bowman J.L."/>
            <person name="Gribskov M."/>
            <person name="dePamphilis C."/>
            <person name="Albert V.A."/>
            <person name="Aono N."/>
            <person name="Aoyama T."/>
            <person name="Ambrose B.A."/>
            <person name="Ashton N.W."/>
            <person name="Axtell M.J."/>
            <person name="Barker E."/>
            <person name="Barker M.S."/>
            <person name="Bennetzen J.L."/>
            <person name="Bonawitz N.D."/>
            <person name="Chapple C."/>
            <person name="Cheng C."/>
            <person name="Correa L.G."/>
            <person name="Dacre M."/>
            <person name="DeBarry J."/>
            <person name="Dreyer I."/>
            <person name="Elias M."/>
            <person name="Engstrom E.M."/>
            <person name="Estelle M."/>
            <person name="Feng L."/>
            <person name="Finet C."/>
            <person name="Floyd S.K."/>
            <person name="Frommer W.B."/>
            <person name="Fujita T."/>
            <person name="Gramzow L."/>
            <person name="Gutensohn M."/>
            <person name="Harholt J."/>
            <person name="Hattori M."/>
            <person name="Heyl A."/>
            <person name="Hirai T."/>
            <person name="Hiwatashi Y."/>
            <person name="Ishikawa M."/>
            <person name="Iwata M."/>
            <person name="Karol K.G."/>
            <person name="Koehler B."/>
            <person name="Kolukisaoglu U."/>
            <person name="Kubo M."/>
            <person name="Kurata T."/>
            <person name="Lalonde S."/>
            <person name="Li K."/>
            <person name="Li Y."/>
            <person name="Litt A."/>
            <person name="Lyons E."/>
            <person name="Manning G."/>
            <person name="Maruyama T."/>
            <person name="Michael T.P."/>
            <person name="Mikami K."/>
            <person name="Miyazaki S."/>
            <person name="Morinaga S."/>
            <person name="Murata T."/>
            <person name="Mueller-Roeber B."/>
            <person name="Nelson D.R."/>
            <person name="Obara M."/>
            <person name="Oguri Y."/>
            <person name="Olmstead R.G."/>
            <person name="Onodera N."/>
            <person name="Petersen B.L."/>
            <person name="Pils B."/>
            <person name="Prigge M."/>
            <person name="Rensing S.A."/>
            <person name="Riano-Pachon D.M."/>
            <person name="Roberts A.W."/>
            <person name="Sato Y."/>
            <person name="Scheller H.V."/>
            <person name="Schulz B."/>
            <person name="Schulz C."/>
            <person name="Shakirov E.V."/>
            <person name="Shibagaki N."/>
            <person name="Shinohara N."/>
            <person name="Shippen D.E."/>
            <person name="Soerensen I."/>
            <person name="Sotooka R."/>
            <person name="Sugimoto N."/>
            <person name="Sugita M."/>
            <person name="Sumikawa N."/>
            <person name="Tanurdzic M."/>
            <person name="Theissen G."/>
            <person name="Ulvskov P."/>
            <person name="Wakazuki S."/>
            <person name="Weng J.K."/>
            <person name="Willats W.W."/>
            <person name="Wipf D."/>
            <person name="Wolf P.G."/>
            <person name="Yang L."/>
            <person name="Zimmer A.D."/>
            <person name="Zhu Q."/>
            <person name="Mitros T."/>
            <person name="Hellsten U."/>
            <person name="Loque D."/>
            <person name="Otillar R."/>
            <person name="Salamov A."/>
            <person name="Schmutz J."/>
            <person name="Shapiro H."/>
            <person name="Lindquist E."/>
            <person name="Lucas S."/>
            <person name="Rokhsar D."/>
            <person name="Grigoriev I.V."/>
        </authorList>
    </citation>
    <scope>NUCLEOTIDE SEQUENCE [LARGE SCALE GENOMIC DNA]</scope>
</reference>
<dbReference type="PANTHER" id="PTHR43180">
    <property type="entry name" value="3-OXOACYL-(ACYL-CARRIER-PROTEIN) REDUCTASE (AFU_ORTHOLOGUE AFUA_6G11210)"/>
    <property type="match status" value="1"/>
</dbReference>
<evidence type="ECO:0000256" key="3">
    <source>
        <dbReference type="ARBA" id="ARBA00023027"/>
    </source>
</evidence>
<dbReference type="GO" id="GO:0016491">
    <property type="term" value="F:oxidoreductase activity"/>
    <property type="evidence" value="ECO:0007669"/>
    <property type="project" value="UniProtKB-KW"/>
</dbReference>
<keyword evidence="4" id="KW-0443">Lipid metabolism</keyword>